<proteinExistence type="predicted"/>
<keyword evidence="2" id="KW-1185">Reference proteome</keyword>
<dbReference type="RefSeq" id="WP_344935426.1">
    <property type="nucleotide sequence ID" value="NZ_BAABDM010000003.1"/>
</dbReference>
<protein>
    <submittedName>
        <fullName evidence="1">Uncharacterized protein</fullName>
    </submittedName>
</protein>
<dbReference type="EMBL" id="BAABDM010000003">
    <property type="protein sequence ID" value="GAA4095946.1"/>
    <property type="molecule type" value="Genomic_DNA"/>
</dbReference>
<gene>
    <name evidence="1" type="ORF">GCM10022414_20330</name>
</gene>
<accession>A0ABP7WSX4</accession>
<dbReference type="Proteomes" id="UP001500392">
    <property type="component" value="Unassembled WGS sequence"/>
</dbReference>
<reference evidence="2" key="1">
    <citation type="journal article" date="2019" name="Int. J. Syst. Evol. Microbiol.">
        <title>The Global Catalogue of Microorganisms (GCM) 10K type strain sequencing project: providing services to taxonomists for standard genome sequencing and annotation.</title>
        <authorList>
            <consortium name="The Broad Institute Genomics Platform"/>
            <consortium name="The Broad Institute Genome Sequencing Center for Infectious Disease"/>
            <person name="Wu L."/>
            <person name="Ma J."/>
        </authorList>
    </citation>
    <scope>NUCLEOTIDE SEQUENCE [LARGE SCALE GENOMIC DNA]</scope>
    <source>
        <strain evidence="2">JCM 17304</strain>
    </source>
</reference>
<sequence length="176" mass="18579">MADKLDALPEPVALLIDSAQRSGFFNSDKNGVRDMKIIKKETRSTLSTLVLVSSLLMSTESYAQFDVINLFSLNSGPAAIVFAPILELGVLPNSLENGGVFIQAGQDILLSDQGPVSTVLGVGGPLKGQLIPVLDVLVENPLSLGDYFMEGGTIISKELALPAIPLVNAPLPSFDD</sequence>
<evidence type="ECO:0000313" key="2">
    <source>
        <dbReference type="Proteomes" id="UP001500392"/>
    </source>
</evidence>
<comment type="caution">
    <text evidence="1">The sequence shown here is derived from an EMBL/GenBank/DDBJ whole genome shotgun (WGS) entry which is preliminary data.</text>
</comment>
<organism evidence="1 2">
    <name type="scientific">Zhongshania borealis</name>
    <dbReference type="NCBI Taxonomy" id="889488"/>
    <lineage>
        <taxon>Bacteria</taxon>
        <taxon>Pseudomonadati</taxon>
        <taxon>Pseudomonadota</taxon>
        <taxon>Gammaproteobacteria</taxon>
        <taxon>Cellvibrionales</taxon>
        <taxon>Spongiibacteraceae</taxon>
        <taxon>Zhongshania</taxon>
    </lineage>
</organism>
<evidence type="ECO:0000313" key="1">
    <source>
        <dbReference type="EMBL" id="GAA4095946.1"/>
    </source>
</evidence>
<name>A0ABP7WSX4_9GAMM</name>